<dbReference type="AlphaFoldDB" id="A0AAV3PH70"/>
<sequence length="127" mass="14287">MEKMDEIAVVFKQFGDEKSTLLDQYERLSFEVQLNQTILGRSLSEPGVARNRASLVAPLPPPPPTPLAKHARQGKRHPSTTPLAGFRKAIKKMLKPFGRTKQGQNDGLTTPKDHKFHKIFRTTSIKI</sequence>
<gene>
    <name evidence="2" type="ORF">LIER_09867</name>
</gene>
<proteinExistence type="predicted"/>
<accession>A0AAV3PH70</accession>
<name>A0AAV3PH70_LITER</name>
<dbReference type="EMBL" id="BAABME010001709">
    <property type="protein sequence ID" value="GAA0151069.1"/>
    <property type="molecule type" value="Genomic_DNA"/>
</dbReference>
<protein>
    <submittedName>
        <fullName evidence="2">Uncharacterized protein</fullName>
    </submittedName>
</protein>
<dbReference type="Proteomes" id="UP001454036">
    <property type="component" value="Unassembled WGS sequence"/>
</dbReference>
<reference evidence="2 3" key="1">
    <citation type="submission" date="2024-01" db="EMBL/GenBank/DDBJ databases">
        <title>The complete chloroplast genome sequence of Lithospermum erythrorhizon: insights into the phylogenetic relationship among Boraginaceae species and the maternal lineages of purple gromwells.</title>
        <authorList>
            <person name="Okada T."/>
            <person name="Watanabe K."/>
        </authorList>
    </citation>
    <scope>NUCLEOTIDE SEQUENCE [LARGE SCALE GENOMIC DNA]</scope>
</reference>
<feature type="region of interest" description="Disordered" evidence="1">
    <location>
        <begin position="54"/>
        <end position="85"/>
    </location>
</feature>
<comment type="caution">
    <text evidence="2">The sequence shown here is derived from an EMBL/GenBank/DDBJ whole genome shotgun (WGS) entry which is preliminary data.</text>
</comment>
<organism evidence="2 3">
    <name type="scientific">Lithospermum erythrorhizon</name>
    <name type="common">Purple gromwell</name>
    <name type="synonym">Lithospermum officinale var. erythrorhizon</name>
    <dbReference type="NCBI Taxonomy" id="34254"/>
    <lineage>
        <taxon>Eukaryota</taxon>
        <taxon>Viridiplantae</taxon>
        <taxon>Streptophyta</taxon>
        <taxon>Embryophyta</taxon>
        <taxon>Tracheophyta</taxon>
        <taxon>Spermatophyta</taxon>
        <taxon>Magnoliopsida</taxon>
        <taxon>eudicotyledons</taxon>
        <taxon>Gunneridae</taxon>
        <taxon>Pentapetalae</taxon>
        <taxon>asterids</taxon>
        <taxon>lamiids</taxon>
        <taxon>Boraginales</taxon>
        <taxon>Boraginaceae</taxon>
        <taxon>Boraginoideae</taxon>
        <taxon>Lithospermeae</taxon>
        <taxon>Lithospermum</taxon>
    </lineage>
</organism>
<evidence type="ECO:0000313" key="2">
    <source>
        <dbReference type="EMBL" id="GAA0151069.1"/>
    </source>
</evidence>
<dbReference type="PANTHER" id="PTHR48196:SF1">
    <property type="entry name" value="DUF630 DOMAIN-CONTAINING PROTEIN"/>
    <property type="match status" value="1"/>
</dbReference>
<keyword evidence="3" id="KW-1185">Reference proteome</keyword>
<evidence type="ECO:0000256" key="1">
    <source>
        <dbReference type="SAM" id="MobiDB-lite"/>
    </source>
</evidence>
<evidence type="ECO:0000313" key="3">
    <source>
        <dbReference type="Proteomes" id="UP001454036"/>
    </source>
</evidence>
<dbReference type="PANTHER" id="PTHR48196">
    <property type="entry name" value="DUF630 DOMAIN-CONTAINING PROTEIN"/>
    <property type="match status" value="1"/>
</dbReference>
<feature type="compositionally biased region" description="Basic residues" evidence="1">
    <location>
        <begin position="69"/>
        <end position="78"/>
    </location>
</feature>